<keyword evidence="8" id="KW-0012">Acyltransferase</keyword>
<feature type="transmembrane region" description="Helical" evidence="8">
    <location>
        <begin position="264"/>
        <end position="286"/>
    </location>
</feature>
<feature type="transmembrane region" description="Helical" evidence="8">
    <location>
        <begin position="346"/>
        <end position="367"/>
    </location>
</feature>
<comment type="function">
    <text evidence="8">A acetyltransferase, which acetylates the inositol ring of phosphatidylinositol during biosynthesis of GPI-anchor.</text>
</comment>
<evidence type="ECO:0000256" key="5">
    <source>
        <dbReference type="ARBA" id="ARBA00022692"/>
    </source>
</evidence>
<keyword evidence="10" id="KW-1185">Reference proteome</keyword>
<dbReference type="Proteomes" id="UP000694255">
    <property type="component" value="Unassembled WGS sequence"/>
</dbReference>
<evidence type="ECO:0000313" key="10">
    <source>
        <dbReference type="Proteomes" id="UP000694255"/>
    </source>
</evidence>
<dbReference type="GO" id="GO:0032216">
    <property type="term" value="F:glucosaminyl-phosphatidylinositol O-acyltransferase activity"/>
    <property type="evidence" value="ECO:0007669"/>
    <property type="project" value="TreeGrafter"/>
</dbReference>
<keyword evidence="7 8" id="KW-0472">Membrane</keyword>
<comment type="subcellular location">
    <subcellularLocation>
        <location evidence="1 8">Endoplasmic reticulum membrane</location>
        <topology evidence="1 8">Multi-pass membrane protein</topology>
    </subcellularLocation>
</comment>
<evidence type="ECO:0000256" key="2">
    <source>
        <dbReference type="ARBA" id="ARBA00004687"/>
    </source>
</evidence>
<evidence type="ECO:0000256" key="4">
    <source>
        <dbReference type="ARBA" id="ARBA00022502"/>
    </source>
</evidence>
<dbReference type="EC" id="2.3.-.-" evidence="8"/>
<proteinExistence type="inferred from homology"/>
<dbReference type="UniPathway" id="UPA00196"/>
<keyword evidence="6 8" id="KW-1133">Transmembrane helix</keyword>
<sequence>MSTLKQQKEQFVSDLIGGSINEIYLITSIALTSYLSYKLLNNLLKDKLPFQYDFILNVFSILASITYYNNNIKLLHLVIILPILLLFLINSTYLTSTEPKKKKKQQSGKHVEELLPRKSFLTAYRSHMLIITNLAILAVDFKIFPRRFAKVETWGTSLMDLGVGSFVFSMGLVNSRSLIKSYSGNNTYQFNINTYINTIGKNILKSIPLLILGLIRLISVKQLDYQEHMTEYGIHWNFFITLGLLPIMLALLDPLLQIFPRALIAFVISLGYELLLNKTNLLRFVLVEDNRFNNVITMNKEGICSFIGYFTIFLFGQSFGSFTLTNYKTKNNLITINKIKVKKGGWLTVSTTTGLIISTIFYQLIFTLINSSYSFTNISRRIANCPYVLWVVSYNATFLLAYHLIDKIIPSGSNYTSNILESINNNGLLLFLIANLLTGLINMNINTLECNTWISIGILTIYSLIFTIIAIQLNKRRIYIKL</sequence>
<gene>
    <name evidence="9" type="ORF">J8A68_002551</name>
</gene>
<feature type="transmembrane region" description="Helical" evidence="8">
    <location>
        <begin position="156"/>
        <end position="173"/>
    </location>
</feature>
<organism evidence="9 10">
    <name type="scientific">[Candida] subhashii</name>
    <dbReference type="NCBI Taxonomy" id="561895"/>
    <lineage>
        <taxon>Eukaryota</taxon>
        <taxon>Fungi</taxon>
        <taxon>Dikarya</taxon>
        <taxon>Ascomycota</taxon>
        <taxon>Saccharomycotina</taxon>
        <taxon>Pichiomycetes</taxon>
        <taxon>Debaryomycetaceae</taxon>
        <taxon>Spathaspora</taxon>
    </lineage>
</organism>
<feature type="transmembrane region" description="Helical" evidence="8">
    <location>
        <begin position="426"/>
        <end position="445"/>
    </location>
</feature>
<feature type="transmembrane region" description="Helical" evidence="8">
    <location>
        <begin position="387"/>
        <end position="405"/>
    </location>
</feature>
<protein>
    <recommendedName>
        <fullName evidence="8">GPI-anchored wall transfer protein</fullName>
        <ecNumber evidence="8">2.3.-.-</ecNumber>
    </recommendedName>
</protein>
<feature type="transmembrane region" description="Helical" evidence="8">
    <location>
        <begin position="306"/>
        <end position="325"/>
    </location>
</feature>
<keyword evidence="8" id="KW-0808">Transferase</keyword>
<comment type="caution">
    <text evidence="9">The sequence shown here is derived from an EMBL/GenBank/DDBJ whole genome shotgun (WGS) entry which is preliminary data.</text>
</comment>
<dbReference type="GO" id="GO:0005789">
    <property type="term" value="C:endoplasmic reticulum membrane"/>
    <property type="evidence" value="ECO:0007669"/>
    <property type="project" value="UniProtKB-SubCell"/>
</dbReference>
<feature type="transmembrane region" description="Helical" evidence="8">
    <location>
        <begin position="23"/>
        <end position="40"/>
    </location>
</feature>
<feature type="transmembrane region" description="Helical" evidence="8">
    <location>
        <begin position="74"/>
        <end position="94"/>
    </location>
</feature>
<evidence type="ECO:0000313" key="9">
    <source>
        <dbReference type="EMBL" id="KAG7663924.1"/>
    </source>
</evidence>
<evidence type="ECO:0000256" key="6">
    <source>
        <dbReference type="ARBA" id="ARBA00022989"/>
    </source>
</evidence>
<evidence type="ECO:0000256" key="1">
    <source>
        <dbReference type="ARBA" id="ARBA00004477"/>
    </source>
</evidence>
<dbReference type="Pfam" id="PF06423">
    <property type="entry name" value="GWT1"/>
    <property type="match status" value="1"/>
</dbReference>
<keyword evidence="4 8" id="KW-0337">GPI-anchor biosynthesis</keyword>
<feature type="transmembrane region" description="Helical" evidence="8">
    <location>
        <begin position="203"/>
        <end position="220"/>
    </location>
</feature>
<comment type="pathway">
    <text evidence="2 8">Glycolipid biosynthesis; glycosylphosphatidylinositol-anchor biosynthesis.</text>
</comment>
<evidence type="ECO:0000256" key="7">
    <source>
        <dbReference type="ARBA" id="ARBA00023136"/>
    </source>
</evidence>
<accession>A0A8J5QLQ0</accession>
<evidence type="ECO:0000256" key="3">
    <source>
        <dbReference type="ARBA" id="ARBA00007559"/>
    </source>
</evidence>
<keyword evidence="5 8" id="KW-0812">Transmembrane</keyword>
<feature type="transmembrane region" description="Helical" evidence="8">
    <location>
        <begin position="232"/>
        <end position="252"/>
    </location>
</feature>
<dbReference type="GO" id="GO:0072659">
    <property type="term" value="P:protein localization to plasma membrane"/>
    <property type="evidence" value="ECO:0007669"/>
    <property type="project" value="TreeGrafter"/>
</dbReference>
<name>A0A8J5QLQ0_9ASCO</name>
<dbReference type="EMBL" id="JAGSYN010000113">
    <property type="protein sequence ID" value="KAG7663924.1"/>
    <property type="molecule type" value="Genomic_DNA"/>
</dbReference>
<dbReference type="PIRSF" id="PIRSF017321">
    <property type="entry name" value="GWT1"/>
    <property type="match status" value="1"/>
</dbReference>
<dbReference type="GO" id="GO:0006506">
    <property type="term" value="P:GPI anchor biosynthetic process"/>
    <property type="evidence" value="ECO:0007669"/>
    <property type="project" value="UniProtKB-UniPathway"/>
</dbReference>
<dbReference type="PANTHER" id="PTHR20661:SF0">
    <property type="entry name" value="PHOSPHATIDYLINOSITOL-GLYCAN BIOSYNTHESIS CLASS W PROTEIN"/>
    <property type="match status" value="1"/>
</dbReference>
<dbReference type="OrthoDB" id="15270at2759"/>
<dbReference type="AlphaFoldDB" id="A0A8J5QLQ0"/>
<dbReference type="GeneID" id="73469352"/>
<comment type="similarity">
    <text evidence="3 8">Belongs to the PIGW family.</text>
</comment>
<keyword evidence="8" id="KW-0256">Endoplasmic reticulum</keyword>
<dbReference type="InterPro" id="IPR009447">
    <property type="entry name" value="PIGW/GWT1"/>
</dbReference>
<evidence type="ECO:0000256" key="8">
    <source>
        <dbReference type="RuleBase" id="RU280819"/>
    </source>
</evidence>
<reference evidence="9 10" key="1">
    <citation type="journal article" date="2021" name="DNA Res.">
        <title>Genome analysis of Candida subhashii reveals its hybrid nature and dual mitochondrial genome conformations.</title>
        <authorList>
            <person name="Mixao V."/>
            <person name="Hegedusova E."/>
            <person name="Saus E."/>
            <person name="Pryszcz L.P."/>
            <person name="Cillingova A."/>
            <person name="Nosek J."/>
            <person name="Gabaldon T."/>
        </authorList>
    </citation>
    <scope>NUCLEOTIDE SEQUENCE [LARGE SCALE GENOMIC DNA]</scope>
    <source>
        <strain evidence="9 10">CBS 10753</strain>
    </source>
</reference>
<dbReference type="RefSeq" id="XP_049264156.1">
    <property type="nucleotide sequence ID" value="XM_049406314.1"/>
</dbReference>
<feature type="transmembrane region" description="Helical" evidence="8">
    <location>
        <begin position="451"/>
        <end position="473"/>
    </location>
</feature>
<dbReference type="PANTHER" id="PTHR20661">
    <property type="entry name" value="PHOSPHATIDYLINOSITOL-GLYCAN BIOSYNTHESIS CLASS W PROTEIN"/>
    <property type="match status" value="1"/>
</dbReference>